<evidence type="ECO:0000313" key="3">
    <source>
        <dbReference type="Proteomes" id="UP000003653"/>
    </source>
</evidence>
<organism evidence="2 3">
    <name type="scientific">Mycobacterium parascrofulaceum ATCC BAA-614</name>
    <dbReference type="NCBI Taxonomy" id="525368"/>
    <lineage>
        <taxon>Bacteria</taxon>
        <taxon>Bacillati</taxon>
        <taxon>Actinomycetota</taxon>
        <taxon>Actinomycetes</taxon>
        <taxon>Mycobacteriales</taxon>
        <taxon>Mycobacteriaceae</taxon>
        <taxon>Mycobacterium</taxon>
        <taxon>Mycobacterium simiae complex</taxon>
    </lineage>
</organism>
<feature type="region of interest" description="Disordered" evidence="1">
    <location>
        <begin position="1"/>
        <end position="43"/>
    </location>
</feature>
<feature type="compositionally biased region" description="Polar residues" evidence="1">
    <location>
        <begin position="33"/>
        <end position="43"/>
    </location>
</feature>
<evidence type="ECO:0000256" key="1">
    <source>
        <dbReference type="SAM" id="MobiDB-lite"/>
    </source>
</evidence>
<protein>
    <submittedName>
        <fullName evidence="2">Uncharacterized protein</fullName>
    </submittedName>
</protein>
<accession>D5PBH3</accession>
<sequence length="43" mass="4761">MTARMTTARERPSRCGEAGMPGGLPVGERETPGRNQFRNSELR</sequence>
<evidence type="ECO:0000313" key="2">
    <source>
        <dbReference type="EMBL" id="EFG76573.1"/>
    </source>
</evidence>
<proteinExistence type="predicted"/>
<dbReference type="AlphaFoldDB" id="D5PBH3"/>
<dbReference type="Proteomes" id="UP000003653">
    <property type="component" value="Unassembled WGS sequence"/>
</dbReference>
<dbReference type="HOGENOM" id="CLU_3236298_0_0_11"/>
<comment type="caution">
    <text evidence="2">The sequence shown here is derived from an EMBL/GenBank/DDBJ whole genome shotgun (WGS) entry which is preliminary data.</text>
</comment>
<keyword evidence="3" id="KW-1185">Reference proteome</keyword>
<reference evidence="2 3" key="1">
    <citation type="submission" date="2010-04" db="EMBL/GenBank/DDBJ databases">
        <authorList>
            <person name="Muzny D."/>
            <person name="Qin X."/>
            <person name="Deng J."/>
            <person name="Jiang H."/>
            <person name="Liu Y."/>
            <person name="Qu J."/>
            <person name="Song X.-Z."/>
            <person name="Zhang L."/>
            <person name="Thornton R."/>
            <person name="Coyle M."/>
            <person name="Francisco L."/>
            <person name="Jackson L."/>
            <person name="Javaid M."/>
            <person name="Korchina V."/>
            <person name="Kovar C."/>
            <person name="Mata R."/>
            <person name="Mathew T."/>
            <person name="Ngo R."/>
            <person name="Nguyen L."/>
            <person name="Nguyen N."/>
            <person name="Okwuonu G."/>
            <person name="Ongeri F."/>
            <person name="Pham C."/>
            <person name="Simmons D."/>
            <person name="Wilczek-Boney K."/>
            <person name="Hale W."/>
            <person name="Jakkamsetti A."/>
            <person name="Pham P."/>
            <person name="Ruth R."/>
            <person name="San Lucas F."/>
            <person name="Warren J."/>
            <person name="Zhang J."/>
            <person name="Zhao Z."/>
            <person name="Zhou C."/>
            <person name="Zhu D."/>
            <person name="Lee S."/>
            <person name="Bess C."/>
            <person name="Blankenburg K."/>
            <person name="Forbes L."/>
            <person name="Fu Q."/>
            <person name="Gubbala S."/>
            <person name="Hirani K."/>
            <person name="Jayaseelan J.C."/>
            <person name="Lara F."/>
            <person name="Munidasa M."/>
            <person name="Palculict T."/>
            <person name="Patil S."/>
            <person name="Pu L.-L."/>
            <person name="Saada N."/>
            <person name="Tang L."/>
            <person name="Weissenberger G."/>
            <person name="Zhu Y."/>
            <person name="Hemphill L."/>
            <person name="Shang Y."/>
            <person name="Youmans B."/>
            <person name="Ayvaz T."/>
            <person name="Ross M."/>
            <person name="Santibanez J."/>
            <person name="Aqrawi P."/>
            <person name="Gross S."/>
            <person name="Joshi V."/>
            <person name="Fowler G."/>
            <person name="Nazareth L."/>
            <person name="Reid J."/>
            <person name="Worley K."/>
            <person name="Petrosino J."/>
            <person name="Highlander S."/>
            <person name="Gibbs R."/>
        </authorList>
    </citation>
    <scope>NUCLEOTIDE SEQUENCE [LARGE SCALE GENOMIC DNA]</scope>
    <source>
        <strain evidence="2 3">ATCC BAA-614</strain>
    </source>
</reference>
<dbReference type="EMBL" id="ADNV01000257">
    <property type="protein sequence ID" value="EFG76573.1"/>
    <property type="molecule type" value="Genomic_DNA"/>
</dbReference>
<name>D5PBH3_9MYCO</name>
<gene>
    <name evidence="2" type="ORF">HMPREF0591_3512</name>
</gene>